<dbReference type="AlphaFoldDB" id="A0A6G1PYB0"/>
<sequence length="650" mass="73170">MEEDIRKQGMLYLQQQRFGKKWKRVWCVLYRESSCSISRLEFFDCKDGGTTEKSDKNLRKQQDNKKVIRLADCIRVSEVEMDGCPRDTGPFHVETTEKIYVFAADRNQLDDWTHKLCEIAFPMSWMEHSVKRGSLHRGNRVEEDAGMEDNSLYSGRETVSVRDFRVCIRRTDASDRCRLKGDGILRADVDALHLLDKTGDVVYTWPYRYLRRFGRDKTTFSFEAGRRCESGEGGFEFDTKQGNVLFQVVEAAINMQRISLPHRQVSAGGQGSVETPQNLTLPTTPHNTQPGQSRTPPPPQPRSHIAQAPAPQVTKCVNVFCLQAADEVYSMVTEPPKVPMEESSTSSQQQQQQRPQLSRLEPPVDKVLTGVKSLTLDTRGLPVPRKNQVKMISSCPLPNAEAGPNPATGPVSIATPNARLSPNLSSTPTPGDMYSQITMPVAIERGTKREKRGDRGGSVASPCTPPVITPDPEYSLPFDTIAKNPMSNVRNSRRGRVSESTADPVYDSIDELKIRNVFPCKVDSFRQSDGKVEHIYDEPEGCAIPPAQKASLSLYDDPDEMRVEAWRIMGTAADPKGHEYPYNPRVDDYAVPKRPQRAFPVQQITTEGEGNDDDDDDDNNDGEQQELQEQQVEQQQRRDSPYNNVMVKMV</sequence>
<dbReference type="InterPro" id="IPR050996">
    <property type="entry name" value="Docking_Protein_DOK"/>
</dbReference>
<feature type="region of interest" description="Disordered" evidence="3">
    <location>
        <begin position="264"/>
        <end position="307"/>
    </location>
</feature>
<dbReference type="SMART" id="SM00233">
    <property type="entry name" value="PH"/>
    <property type="match status" value="1"/>
</dbReference>
<dbReference type="Proteomes" id="UP000503349">
    <property type="component" value="Chromosome 11"/>
</dbReference>
<name>A0A6G1PYB0_CHAAH</name>
<evidence type="ECO:0000256" key="1">
    <source>
        <dbReference type="ARBA" id="ARBA00010955"/>
    </source>
</evidence>
<organism evidence="6 7">
    <name type="scientific">Channa argus</name>
    <name type="common">Northern snakehead</name>
    <name type="synonym">Ophicephalus argus</name>
    <dbReference type="NCBI Taxonomy" id="215402"/>
    <lineage>
        <taxon>Eukaryota</taxon>
        <taxon>Metazoa</taxon>
        <taxon>Chordata</taxon>
        <taxon>Craniata</taxon>
        <taxon>Vertebrata</taxon>
        <taxon>Euteleostomi</taxon>
        <taxon>Actinopterygii</taxon>
        <taxon>Neopterygii</taxon>
        <taxon>Teleostei</taxon>
        <taxon>Neoteleostei</taxon>
        <taxon>Acanthomorphata</taxon>
        <taxon>Anabantaria</taxon>
        <taxon>Anabantiformes</taxon>
        <taxon>Channoidei</taxon>
        <taxon>Channidae</taxon>
        <taxon>Channa</taxon>
    </lineage>
</organism>
<dbReference type="PROSITE" id="PS50003">
    <property type="entry name" value="PH_DOMAIN"/>
    <property type="match status" value="1"/>
</dbReference>
<protein>
    <submittedName>
        <fullName evidence="6">Docking protein 2 Dok-related protein</fullName>
    </submittedName>
</protein>
<feature type="compositionally biased region" description="Acidic residues" evidence="3">
    <location>
        <begin position="609"/>
        <end position="626"/>
    </location>
</feature>
<reference evidence="6 7" key="1">
    <citation type="submission" date="2019-02" db="EMBL/GenBank/DDBJ databases">
        <title>Opniocepnalus argus genome.</title>
        <authorList>
            <person name="Zhou C."/>
            <person name="Xiao S."/>
        </authorList>
    </citation>
    <scope>NUCLEOTIDE SEQUENCE [LARGE SCALE GENOMIC DNA]</scope>
    <source>
        <strain evidence="6">OARG1902GOOAL</strain>
        <tissue evidence="6">Muscle</tissue>
    </source>
</reference>
<feature type="compositionally biased region" description="Basic and acidic residues" evidence="3">
    <location>
        <begin position="575"/>
        <end position="591"/>
    </location>
</feature>
<dbReference type="Pfam" id="PF00169">
    <property type="entry name" value="PH"/>
    <property type="match status" value="1"/>
</dbReference>
<feature type="region of interest" description="Disordered" evidence="3">
    <location>
        <begin position="574"/>
        <end position="650"/>
    </location>
</feature>
<dbReference type="SUPFAM" id="SSF50729">
    <property type="entry name" value="PH domain-like"/>
    <property type="match status" value="2"/>
</dbReference>
<feature type="compositionally biased region" description="Low complexity" evidence="3">
    <location>
        <begin position="341"/>
        <end position="361"/>
    </location>
</feature>
<dbReference type="InterPro" id="IPR001849">
    <property type="entry name" value="PH_domain"/>
</dbReference>
<feature type="region of interest" description="Disordered" evidence="3">
    <location>
        <begin position="336"/>
        <end position="364"/>
    </location>
</feature>
<dbReference type="GO" id="GO:0043410">
    <property type="term" value="P:positive regulation of MAPK cascade"/>
    <property type="evidence" value="ECO:0007669"/>
    <property type="project" value="TreeGrafter"/>
</dbReference>
<evidence type="ECO:0000259" key="4">
    <source>
        <dbReference type="PROSITE" id="PS50003"/>
    </source>
</evidence>
<dbReference type="CDD" id="cd14676">
    <property type="entry name" value="PH_DOK1_2_3"/>
    <property type="match status" value="1"/>
</dbReference>
<comment type="similarity">
    <text evidence="1">Belongs to the DOK family. Type A subfamily.</text>
</comment>
<dbReference type="EMBL" id="CM015722">
    <property type="protein sequence ID" value="KAF3695265.1"/>
    <property type="molecule type" value="Genomic_DNA"/>
</dbReference>
<reference evidence="7" key="2">
    <citation type="submission" date="2019-02" db="EMBL/GenBank/DDBJ databases">
        <title>Opniocepnalus argus Var Kimnra genome.</title>
        <authorList>
            <person name="Zhou C."/>
            <person name="Xiao S."/>
        </authorList>
    </citation>
    <scope>NUCLEOTIDE SEQUENCE [LARGE SCALE GENOMIC DNA]</scope>
</reference>
<dbReference type="PROSITE" id="PS51064">
    <property type="entry name" value="IRS_PTB"/>
    <property type="match status" value="1"/>
</dbReference>
<dbReference type="SMART" id="SM00310">
    <property type="entry name" value="PTBI"/>
    <property type="match status" value="1"/>
</dbReference>
<gene>
    <name evidence="6" type="ORF">EXN66_Car010941</name>
</gene>
<feature type="domain" description="PH" evidence="4">
    <location>
        <begin position="4"/>
        <end position="121"/>
    </location>
</feature>
<accession>A0A6G1PYB0</accession>
<evidence type="ECO:0000313" key="6">
    <source>
        <dbReference type="EMBL" id="KAF3695265.1"/>
    </source>
</evidence>
<evidence type="ECO:0000313" key="7">
    <source>
        <dbReference type="Proteomes" id="UP000503349"/>
    </source>
</evidence>
<evidence type="ECO:0000256" key="2">
    <source>
        <dbReference type="ARBA" id="ARBA00022553"/>
    </source>
</evidence>
<dbReference type="Pfam" id="PF02174">
    <property type="entry name" value="IRS"/>
    <property type="match status" value="1"/>
</dbReference>
<feature type="domain" description="IRS-type PTB" evidence="5">
    <location>
        <begin position="160"/>
        <end position="263"/>
    </location>
</feature>
<dbReference type="InterPro" id="IPR011993">
    <property type="entry name" value="PH-like_dom_sf"/>
</dbReference>
<dbReference type="GO" id="GO:0007169">
    <property type="term" value="P:cell surface receptor protein tyrosine kinase signaling pathway"/>
    <property type="evidence" value="ECO:0007669"/>
    <property type="project" value="TreeGrafter"/>
</dbReference>
<feature type="region of interest" description="Disordered" evidence="3">
    <location>
        <begin position="446"/>
        <end position="470"/>
    </location>
</feature>
<keyword evidence="2" id="KW-0597">Phosphoprotein</keyword>
<dbReference type="Gene3D" id="2.30.29.30">
    <property type="entry name" value="Pleckstrin-homology domain (PH domain)/Phosphotyrosine-binding domain (PTB)"/>
    <property type="match status" value="2"/>
</dbReference>
<dbReference type="PANTHER" id="PTHR21258:SF14">
    <property type="entry name" value="DOCKING PROTEIN 2"/>
    <property type="match status" value="1"/>
</dbReference>
<feature type="compositionally biased region" description="Polar residues" evidence="3">
    <location>
        <begin position="272"/>
        <end position="287"/>
    </location>
</feature>
<keyword evidence="7" id="KW-1185">Reference proteome</keyword>
<dbReference type="CDD" id="cd01203">
    <property type="entry name" value="PTB_DOK1_DOK2_DOK3"/>
    <property type="match status" value="1"/>
</dbReference>
<dbReference type="GO" id="GO:0005737">
    <property type="term" value="C:cytoplasm"/>
    <property type="evidence" value="ECO:0007669"/>
    <property type="project" value="TreeGrafter"/>
</dbReference>
<feature type="compositionally biased region" description="Basic and acidic residues" evidence="3">
    <location>
        <begin position="446"/>
        <end position="455"/>
    </location>
</feature>
<dbReference type="GO" id="GO:0007265">
    <property type="term" value="P:Ras protein signal transduction"/>
    <property type="evidence" value="ECO:0007669"/>
    <property type="project" value="TreeGrafter"/>
</dbReference>
<dbReference type="InterPro" id="IPR002404">
    <property type="entry name" value="IRS_PTB"/>
</dbReference>
<dbReference type="SMART" id="SM01244">
    <property type="entry name" value="IRS"/>
    <property type="match status" value="1"/>
</dbReference>
<evidence type="ECO:0000256" key="3">
    <source>
        <dbReference type="SAM" id="MobiDB-lite"/>
    </source>
</evidence>
<evidence type="ECO:0000259" key="5">
    <source>
        <dbReference type="PROSITE" id="PS51064"/>
    </source>
</evidence>
<dbReference type="PANTHER" id="PTHR21258">
    <property type="entry name" value="DOCKING PROTEIN RELATED"/>
    <property type="match status" value="1"/>
</dbReference>
<proteinExistence type="inferred from homology"/>
<dbReference type="InterPro" id="IPR037751">
    <property type="entry name" value="Dok1/2/3_PTB"/>
</dbReference>